<dbReference type="Gene3D" id="3.40.30.10">
    <property type="entry name" value="Glutaredoxin"/>
    <property type="match status" value="1"/>
</dbReference>
<dbReference type="InterPro" id="IPR050553">
    <property type="entry name" value="Thioredoxin_ResA/DsbE_sf"/>
</dbReference>
<evidence type="ECO:0000256" key="5">
    <source>
        <dbReference type="ARBA" id="ARBA00023284"/>
    </source>
</evidence>
<name>A0A239IJG7_9ACTN</name>
<evidence type="ECO:0000256" key="2">
    <source>
        <dbReference type="ARBA" id="ARBA00022748"/>
    </source>
</evidence>
<dbReference type="PANTHER" id="PTHR42852">
    <property type="entry name" value="THIOL:DISULFIDE INTERCHANGE PROTEIN DSBE"/>
    <property type="match status" value="1"/>
</dbReference>
<keyword evidence="3" id="KW-0735">Signal-anchor</keyword>
<dbReference type="GO" id="GO:0017004">
    <property type="term" value="P:cytochrome complex assembly"/>
    <property type="evidence" value="ECO:0007669"/>
    <property type="project" value="UniProtKB-KW"/>
</dbReference>
<dbReference type="InterPro" id="IPR013766">
    <property type="entry name" value="Thioredoxin_domain"/>
</dbReference>
<dbReference type="PROSITE" id="PS51257">
    <property type="entry name" value="PROKAR_LIPOPROTEIN"/>
    <property type="match status" value="1"/>
</dbReference>
<keyword evidence="4" id="KW-1015">Disulfide bond</keyword>
<dbReference type="InterPro" id="IPR013740">
    <property type="entry name" value="Redoxin"/>
</dbReference>
<dbReference type="GO" id="GO:0030313">
    <property type="term" value="C:cell envelope"/>
    <property type="evidence" value="ECO:0007669"/>
    <property type="project" value="UniProtKB-SubCell"/>
</dbReference>
<evidence type="ECO:0000313" key="9">
    <source>
        <dbReference type="Proteomes" id="UP000198386"/>
    </source>
</evidence>
<comment type="subcellular location">
    <subcellularLocation>
        <location evidence="1">Cell envelope</location>
    </subcellularLocation>
</comment>
<proteinExistence type="predicted"/>
<dbReference type="PROSITE" id="PS00194">
    <property type="entry name" value="THIOREDOXIN_1"/>
    <property type="match status" value="1"/>
</dbReference>
<feature type="domain" description="Thioredoxin" evidence="7">
    <location>
        <begin position="60"/>
        <end position="198"/>
    </location>
</feature>
<protein>
    <submittedName>
        <fullName evidence="8">Thiol-disulfide isomerase or thioredoxin</fullName>
    </submittedName>
</protein>
<evidence type="ECO:0000256" key="1">
    <source>
        <dbReference type="ARBA" id="ARBA00004196"/>
    </source>
</evidence>
<dbReference type="AlphaFoldDB" id="A0A239IJG7"/>
<dbReference type="InterPro" id="IPR017937">
    <property type="entry name" value="Thioredoxin_CS"/>
</dbReference>
<keyword evidence="5" id="KW-0676">Redox-active center</keyword>
<feature type="chain" id="PRO_5012963973" evidence="6">
    <location>
        <begin position="36"/>
        <end position="201"/>
    </location>
</feature>
<dbReference type="Proteomes" id="UP000198386">
    <property type="component" value="Unassembled WGS sequence"/>
</dbReference>
<dbReference type="SUPFAM" id="SSF52833">
    <property type="entry name" value="Thioredoxin-like"/>
    <property type="match status" value="1"/>
</dbReference>
<feature type="signal peptide" evidence="6">
    <location>
        <begin position="1"/>
        <end position="35"/>
    </location>
</feature>
<dbReference type="RefSeq" id="WP_245817616.1">
    <property type="nucleotide sequence ID" value="NZ_FZOH01000011.1"/>
</dbReference>
<sequence length="201" mass="20445">MSTGIRGSGGRRVAATLLGLAALLSACTASRDADAEEPPPAPATWSAPLQACREQPDTPARGAETLPAVSLPCPGGGTLDLGRAPGVPTVVNLWASWCAPCREELPLVQELADLAGGRVSVVGVVSKDGVPQADAFATDSGVTFPSAYDRDGALMDGLGVNVLPFTYLLDADGALVHTKVGPVASLDELRALVAEHLGVQL</sequence>
<dbReference type="Pfam" id="PF08534">
    <property type="entry name" value="Redoxin"/>
    <property type="match status" value="1"/>
</dbReference>
<dbReference type="InterPro" id="IPR036249">
    <property type="entry name" value="Thioredoxin-like_sf"/>
</dbReference>
<keyword evidence="6" id="KW-0732">Signal</keyword>
<evidence type="ECO:0000256" key="3">
    <source>
        <dbReference type="ARBA" id="ARBA00022968"/>
    </source>
</evidence>
<dbReference type="GO" id="GO:0016853">
    <property type="term" value="F:isomerase activity"/>
    <property type="evidence" value="ECO:0007669"/>
    <property type="project" value="UniProtKB-KW"/>
</dbReference>
<keyword evidence="8" id="KW-0413">Isomerase</keyword>
<dbReference type="CDD" id="cd02966">
    <property type="entry name" value="TlpA_like_family"/>
    <property type="match status" value="1"/>
</dbReference>
<gene>
    <name evidence="8" type="ORF">SAMN04488107_4362</name>
</gene>
<reference evidence="9" key="1">
    <citation type="submission" date="2017-06" db="EMBL/GenBank/DDBJ databases">
        <authorList>
            <person name="Varghese N."/>
            <person name="Submissions S."/>
        </authorList>
    </citation>
    <scope>NUCLEOTIDE SEQUENCE [LARGE SCALE GENOMIC DNA]</scope>
    <source>
        <strain evidence="9">DSM 45423</strain>
    </source>
</reference>
<keyword evidence="3" id="KW-0812">Transmembrane</keyword>
<dbReference type="PROSITE" id="PS51352">
    <property type="entry name" value="THIOREDOXIN_2"/>
    <property type="match status" value="1"/>
</dbReference>
<accession>A0A239IJG7</accession>
<keyword evidence="2" id="KW-0201">Cytochrome c-type biogenesis</keyword>
<dbReference type="GO" id="GO:0016491">
    <property type="term" value="F:oxidoreductase activity"/>
    <property type="evidence" value="ECO:0007669"/>
    <property type="project" value="InterPro"/>
</dbReference>
<organism evidence="8 9">
    <name type="scientific">Geodermatophilus saharensis</name>
    <dbReference type="NCBI Taxonomy" id="1137994"/>
    <lineage>
        <taxon>Bacteria</taxon>
        <taxon>Bacillati</taxon>
        <taxon>Actinomycetota</taxon>
        <taxon>Actinomycetes</taxon>
        <taxon>Geodermatophilales</taxon>
        <taxon>Geodermatophilaceae</taxon>
        <taxon>Geodermatophilus</taxon>
    </lineage>
</organism>
<evidence type="ECO:0000259" key="7">
    <source>
        <dbReference type="PROSITE" id="PS51352"/>
    </source>
</evidence>
<dbReference type="EMBL" id="FZOH01000011">
    <property type="protein sequence ID" value="SNS93705.1"/>
    <property type="molecule type" value="Genomic_DNA"/>
</dbReference>
<evidence type="ECO:0000256" key="6">
    <source>
        <dbReference type="SAM" id="SignalP"/>
    </source>
</evidence>
<evidence type="ECO:0000313" key="8">
    <source>
        <dbReference type="EMBL" id="SNS93705.1"/>
    </source>
</evidence>
<dbReference type="PANTHER" id="PTHR42852:SF6">
    <property type="entry name" value="THIOL:DISULFIDE INTERCHANGE PROTEIN DSBE"/>
    <property type="match status" value="1"/>
</dbReference>
<keyword evidence="9" id="KW-1185">Reference proteome</keyword>
<evidence type="ECO:0000256" key="4">
    <source>
        <dbReference type="ARBA" id="ARBA00023157"/>
    </source>
</evidence>